<dbReference type="InterPro" id="IPR038081">
    <property type="entry name" value="CalX-like_sf"/>
</dbReference>
<dbReference type="GO" id="GO:0016020">
    <property type="term" value="C:membrane"/>
    <property type="evidence" value="ECO:0007669"/>
    <property type="project" value="InterPro"/>
</dbReference>
<feature type="domain" description="Calx-beta" evidence="4">
    <location>
        <begin position="131"/>
        <end position="233"/>
    </location>
</feature>
<keyword evidence="2" id="KW-0677">Repeat</keyword>
<evidence type="ECO:0000313" key="5">
    <source>
        <dbReference type="EMBL" id="ETR68562.1"/>
    </source>
</evidence>
<evidence type="ECO:0000259" key="4">
    <source>
        <dbReference type="Pfam" id="PF03160"/>
    </source>
</evidence>
<dbReference type="EMBL" id="ATBP01000909">
    <property type="protein sequence ID" value="ETR68562.1"/>
    <property type="molecule type" value="Genomic_DNA"/>
</dbReference>
<keyword evidence="3" id="KW-0106">Calcium</keyword>
<dbReference type="AlphaFoldDB" id="A0A1V1P116"/>
<name>A0A1V1P116_9BACT</name>
<comment type="caution">
    <text evidence="5">The sequence shown here is derived from an EMBL/GenBank/DDBJ whole genome shotgun (WGS) entry which is preliminary data.</text>
</comment>
<dbReference type="InterPro" id="IPR003644">
    <property type="entry name" value="Calx_beta"/>
</dbReference>
<dbReference type="SUPFAM" id="SSF141072">
    <property type="entry name" value="CalX-like"/>
    <property type="match status" value="1"/>
</dbReference>
<dbReference type="Proteomes" id="UP000189670">
    <property type="component" value="Unassembled WGS sequence"/>
</dbReference>
<evidence type="ECO:0000256" key="3">
    <source>
        <dbReference type="ARBA" id="ARBA00022837"/>
    </source>
</evidence>
<protein>
    <recommendedName>
        <fullName evidence="4">Calx-beta domain-containing protein</fullName>
    </recommendedName>
</protein>
<gene>
    <name evidence="5" type="ORF">OMM_04495</name>
</gene>
<reference evidence="6" key="1">
    <citation type="submission" date="2012-11" db="EMBL/GenBank/DDBJ databases">
        <authorList>
            <person name="Lucero-Rivera Y.E."/>
            <person name="Tovar-Ramirez D."/>
        </authorList>
    </citation>
    <scope>NUCLEOTIDE SEQUENCE [LARGE SCALE GENOMIC DNA]</scope>
    <source>
        <strain evidence="6">Araruama</strain>
    </source>
</reference>
<dbReference type="Pfam" id="PF03160">
    <property type="entry name" value="Calx-beta"/>
    <property type="match status" value="1"/>
</dbReference>
<organism evidence="5 6">
    <name type="scientific">Candidatus Magnetoglobus multicellularis str. Araruama</name>
    <dbReference type="NCBI Taxonomy" id="890399"/>
    <lineage>
        <taxon>Bacteria</taxon>
        <taxon>Pseudomonadati</taxon>
        <taxon>Thermodesulfobacteriota</taxon>
        <taxon>Desulfobacteria</taxon>
        <taxon>Desulfobacterales</taxon>
        <taxon>Desulfobacteraceae</taxon>
        <taxon>Candidatus Magnetoglobus</taxon>
    </lineage>
</organism>
<evidence type="ECO:0000256" key="1">
    <source>
        <dbReference type="ARBA" id="ARBA00022729"/>
    </source>
</evidence>
<evidence type="ECO:0000256" key="2">
    <source>
        <dbReference type="ARBA" id="ARBA00022737"/>
    </source>
</evidence>
<dbReference type="GO" id="GO:0007154">
    <property type="term" value="P:cell communication"/>
    <property type="evidence" value="ECO:0007669"/>
    <property type="project" value="InterPro"/>
</dbReference>
<keyword evidence="1" id="KW-0732">Signal</keyword>
<evidence type="ECO:0000313" key="6">
    <source>
        <dbReference type="Proteomes" id="UP000189670"/>
    </source>
</evidence>
<dbReference type="Gene3D" id="2.60.40.2030">
    <property type="match status" value="1"/>
</dbReference>
<sequence>MYDVTDNDNTLPGIGIRVHYDSSRLSYINCTDIAPFQVSAPLEKEDPMNSDSDSNTDRMIILAWADTEYGNFPGQELPYKLGDITFQVRHDITSASTRINTGITSAAPGYYGASSSATINISTMPTISWISATQSLSENAGSIQISAQLSYVSTDQDITVPITVSGTADLLTDYTMSNQYIVIPSGEQKAAITISLIDDLLIEKEETIVLTLGNTDNAIIDSPETHIITIENNDYGHFTTPIIKTPYSVSFYGDDFRINGVSASIGDEIGVFDPDGVLCGRTIIGSSGVYVLIVYGDESITEIDDEGAVVNDVLTFKVWDLSRNSEQIVSSHMFIPQDMFGFFLHVPIFRQDGLGILMAGD</sequence>
<accession>A0A1V1P116</accession>
<proteinExistence type="predicted"/>